<keyword evidence="1" id="KW-0812">Transmembrane</keyword>
<dbReference type="RefSeq" id="WP_243013075.1">
    <property type="nucleotide sequence ID" value="NZ_JALGAR010000006.1"/>
</dbReference>
<comment type="caution">
    <text evidence="2">The sequence shown here is derived from an EMBL/GenBank/DDBJ whole genome shotgun (WGS) entry which is preliminary data.</text>
</comment>
<reference evidence="2" key="1">
    <citation type="submission" date="2022-03" db="EMBL/GenBank/DDBJ databases">
        <title>Cryobacterium sp. nov. strain ZS14-85, isolated from Antarctic soil.</title>
        <authorList>
            <person name="Li J."/>
            <person name="Niu G."/>
        </authorList>
    </citation>
    <scope>NUCLEOTIDE SEQUENCE</scope>
    <source>
        <strain evidence="2">ZS14-85</strain>
    </source>
</reference>
<evidence type="ECO:0000256" key="1">
    <source>
        <dbReference type="SAM" id="Phobius"/>
    </source>
</evidence>
<evidence type="ECO:0000313" key="3">
    <source>
        <dbReference type="Proteomes" id="UP001165341"/>
    </source>
</evidence>
<dbReference type="AlphaFoldDB" id="A0AA41QZC8"/>
<feature type="transmembrane region" description="Helical" evidence="1">
    <location>
        <begin position="21"/>
        <end position="40"/>
    </location>
</feature>
<dbReference type="Proteomes" id="UP001165341">
    <property type="component" value="Unassembled WGS sequence"/>
</dbReference>
<keyword evidence="1" id="KW-0472">Membrane</keyword>
<proteinExistence type="predicted"/>
<keyword evidence="3" id="KW-1185">Reference proteome</keyword>
<gene>
    <name evidence="2" type="ORF">MQH31_17410</name>
</gene>
<sequence>MSLKDSTKGMVATLHLSSHHAIERFGIFVAVVAVSFVLIFSSASVSAVTNDNAQMDSTTLYTPSFNTSKTQLAGDVSGIFVNSARTRSMVLMKFKDPSSVSANAKKYQAFVTGSSVTLVDQPLKSNLTGQIVVFGSTGYMAMVIDSDKPFEQQILNLTMRANSELVYLPTESRKVRDDLKGQDTFSQFDQWRLFFNPGASGATTTTTLDGNSFDAGAVYDALVVSSEETTVRASMEDQLGQMQADLTKIAEFESEMRRVNVDGVFITPPAAPVQIAGDQITGTPAVGTTASTLKLKTEWVSPSGFDFDWRAGSVAKGYLDAIVPKGESYVTYISDKASLSKNSTTGDVRVNDLEWPLSNGRLLTDYGTSDKAMKPLFDIRNGLSQAYQDYSTHKSDYQVDAYGKLLDLEVDLRNVRSGASLNDGAKALFAY</sequence>
<name>A0AA41QZC8_9MICO</name>
<dbReference type="EMBL" id="JALGAR010000006">
    <property type="protein sequence ID" value="MCI4659584.1"/>
    <property type="molecule type" value="Genomic_DNA"/>
</dbReference>
<evidence type="ECO:0000313" key="2">
    <source>
        <dbReference type="EMBL" id="MCI4659584.1"/>
    </source>
</evidence>
<keyword evidence="1" id="KW-1133">Transmembrane helix</keyword>
<protein>
    <submittedName>
        <fullName evidence="2">Uncharacterized protein</fullName>
    </submittedName>
</protein>
<accession>A0AA41QZC8</accession>
<organism evidence="2 3">
    <name type="scientific">Cryobacterium zhongshanensis</name>
    <dbReference type="NCBI Taxonomy" id="2928153"/>
    <lineage>
        <taxon>Bacteria</taxon>
        <taxon>Bacillati</taxon>
        <taxon>Actinomycetota</taxon>
        <taxon>Actinomycetes</taxon>
        <taxon>Micrococcales</taxon>
        <taxon>Microbacteriaceae</taxon>
        <taxon>Cryobacterium</taxon>
    </lineage>
</organism>